<dbReference type="Gene3D" id="1.10.418.10">
    <property type="entry name" value="Calponin-like domain"/>
    <property type="match status" value="1"/>
</dbReference>
<dbReference type="AlphaFoldDB" id="A0A2H1CGT0"/>
<accession>A0A2H1CGT0</accession>
<sequence>MTYNPETAAKTLRWIRSLPEPEGAPPIILQATRKIPRQIETVDPDTYANYLSDGLILGYVMSALDPGMLAKLQAMKTWRRPFLPYMEQVLQNKRIEVFLQYATAVGVDPGNLFTPEDLHSHVNLGKVVSCLMLLSRLTKRGTVSNNAVEQF</sequence>
<dbReference type="GO" id="GO:0051015">
    <property type="term" value="F:actin filament binding"/>
    <property type="evidence" value="ECO:0007669"/>
    <property type="project" value="TreeGrafter"/>
</dbReference>
<dbReference type="GO" id="GO:0015629">
    <property type="term" value="C:actin cytoskeleton"/>
    <property type="evidence" value="ECO:0007669"/>
    <property type="project" value="TreeGrafter"/>
</dbReference>
<dbReference type="Pfam" id="PF00307">
    <property type="entry name" value="CH"/>
    <property type="match status" value="1"/>
</dbReference>
<evidence type="ECO:0000313" key="1">
    <source>
        <dbReference type="EMBL" id="THD25291.1"/>
    </source>
</evidence>
<dbReference type="GO" id="GO:0007015">
    <property type="term" value="P:actin filament organization"/>
    <property type="evidence" value="ECO:0007669"/>
    <property type="project" value="TreeGrafter"/>
</dbReference>
<dbReference type="EMBL" id="JXXN02001205">
    <property type="protein sequence ID" value="THD25291.1"/>
    <property type="molecule type" value="Genomic_DNA"/>
</dbReference>
<dbReference type="PANTHER" id="PTHR47385">
    <property type="entry name" value="CALPONIN"/>
    <property type="match status" value="1"/>
</dbReference>
<dbReference type="PANTHER" id="PTHR47385:SF14">
    <property type="entry name" value="TRANSGELIN"/>
    <property type="match status" value="1"/>
</dbReference>
<dbReference type="Proteomes" id="UP000230066">
    <property type="component" value="Unassembled WGS sequence"/>
</dbReference>
<keyword evidence="2" id="KW-1185">Reference proteome</keyword>
<dbReference type="SUPFAM" id="SSF47576">
    <property type="entry name" value="Calponin-homology domain, CH-domain"/>
    <property type="match status" value="1"/>
</dbReference>
<dbReference type="InterPro" id="IPR036872">
    <property type="entry name" value="CH_dom_sf"/>
</dbReference>
<protein>
    <submittedName>
        <fullName evidence="1">Uncharacterized protein</fullName>
    </submittedName>
</protein>
<comment type="caution">
    <text evidence="1">The sequence shown here is derived from an EMBL/GenBank/DDBJ whole genome shotgun (WGS) entry which is preliminary data.</text>
</comment>
<reference evidence="1" key="1">
    <citation type="submission" date="2019-03" db="EMBL/GenBank/DDBJ databases">
        <title>Improved annotation for the trematode Fasciola hepatica.</title>
        <authorList>
            <person name="Choi Y.-J."/>
            <person name="Martin J."/>
            <person name="Mitreva M."/>
        </authorList>
    </citation>
    <scope>NUCLEOTIDE SEQUENCE [LARGE SCALE GENOMIC DNA]</scope>
</reference>
<evidence type="ECO:0000313" key="2">
    <source>
        <dbReference type="Proteomes" id="UP000230066"/>
    </source>
</evidence>
<organism evidence="1 2">
    <name type="scientific">Fasciola hepatica</name>
    <name type="common">Liver fluke</name>
    <dbReference type="NCBI Taxonomy" id="6192"/>
    <lineage>
        <taxon>Eukaryota</taxon>
        <taxon>Metazoa</taxon>
        <taxon>Spiralia</taxon>
        <taxon>Lophotrochozoa</taxon>
        <taxon>Platyhelminthes</taxon>
        <taxon>Trematoda</taxon>
        <taxon>Digenea</taxon>
        <taxon>Plagiorchiida</taxon>
        <taxon>Echinostomata</taxon>
        <taxon>Echinostomatoidea</taxon>
        <taxon>Fasciolidae</taxon>
        <taxon>Fasciola</taxon>
    </lineage>
</organism>
<dbReference type="PROSITE" id="PS50021">
    <property type="entry name" value="CH"/>
    <property type="match status" value="1"/>
</dbReference>
<name>A0A2H1CGT0_FASHE</name>
<dbReference type="InterPro" id="IPR050606">
    <property type="entry name" value="Calponin-like"/>
</dbReference>
<gene>
    <name evidence="1" type="ORF">D915_003857</name>
</gene>
<dbReference type="InterPro" id="IPR001715">
    <property type="entry name" value="CH_dom"/>
</dbReference>
<proteinExistence type="predicted"/>